<sequence>MKHIDTEIVEIVKASLERMVADSHKYSRRETDMAKSIIHAIDHLRLQHELSVEKKVHGGAA</sequence>
<dbReference type="AlphaFoldDB" id="A0A1M5PRC2"/>
<accession>A0A1M5PRC2</accession>
<dbReference type="RefSeq" id="WP_073058712.1">
    <property type="nucleotide sequence ID" value="NZ_FQUP01000012.1"/>
</dbReference>
<keyword evidence="2" id="KW-1185">Reference proteome</keyword>
<reference evidence="1 2" key="1">
    <citation type="submission" date="2016-11" db="EMBL/GenBank/DDBJ databases">
        <authorList>
            <person name="Jaros S."/>
            <person name="Januszkiewicz K."/>
            <person name="Wedrychowicz H."/>
        </authorList>
    </citation>
    <scope>NUCLEOTIDE SEQUENCE [LARGE SCALE GENOMIC DNA]</scope>
    <source>
        <strain evidence="1 2">DSM 19436</strain>
    </source>
</reference>
<name>A0A1M5PRC2_9HYPH</name>
<dbReference type="STRING" id="1122133.SAMN02745157_0212"/>
<dbReference type="EMBL" id="FQUP01000012">
    <property type="protein sequence ID" value="SHH04049.1"/>
    <property type="molecule type" value="Genomic_DNA"/>
</dbReference>
<dbReference type="Proteomes" id="UP000184485">
    <property type="component" value="Unassembled WGS sequence"/>
</dbReference>
<protein>
    <submittedName>
        <fullName evidence="1">Uncharacterized protein</fullName>
    </submittedName>
</protein>
<evidence type="ECO:0000313" key="1">
    <source>
        <dbReference type="EMBL" id="SHH04049.1"/>
    </source>
</evidence>
<gene>
    <name evidence="1" type="ORF">SAMN02745157_0212</name>
</gene>
<proteinExistence type="predicted"/>
<evidence type="ECO:0000313" key="2">
    <source>
        <dbReference type="Proteomes" id="UP000184485"/>
    </source>
</evidence>
<organism evidence="1 2">
    <name type="scientific">Kaistia soli DSM 19436</name>
    <dbReference type="NCBI Taxonomy" id="1122133"/>
    <lineage>
        <taxon>Bacteria</taxon>
        <taxon>Pseudomonadati</taxon>
        <taxon>Pseudomonadota</taxon>
        <taxon>Alphaproteobacteria</taxon>
        <taxon>Hyphomicrobiales</taxon>
        <taxon>Kaistiaceae</taxon>
        <taxon>Kaistia</taxon>
    </lineage>
</organism>